<dbReference type="RefSeq" id="WP_219481613.1">
    <property type="nucleotide sequence ID" value="NZ_CAKAPR010000010.1"/>
</dbReference>
<dbReference type="PANTHER" id="PTHR23416:SF23">
    <property type="entry name" value="ACETYLTRANSFERASE C18B11.09C-RELATED"/>
    <property type="match status" value="1"/>
</dbReference>
<dbReference type="InterPro" id="IPR051159">
    <property type="entry name" value="Hexapeptide_acetyltransf"/>
</dbReference>
<sequence>MKEMNKMRASLLYDFSKEEIVESFKHAKELCVQLQNLTVYSNDYRKVISQLIPGIPNSSVVTPPFNCDHGHGIVLGENVFINCNCVFLDGGEIRVGKNTLIGPACQFYTNQHPTDYLERRKPQEVCLPITIGEDTWIGGSVVILPGVTIGDRCIIAAGSLVMHDIPNDCVVAGSPAVIKRKLNKE</sequence>
<protein>
    <submittedName>
        <fullName evidence="3">Sugar O-acetyltransferase</fullName>
    </submittedName>
</protein>
<evidence type="ECO:0000313" key="3">
    <source>
        <dbReference type="EMBL" id="MBW4769623.1"/>
    </source>
</evidence>
<dbReference type="EMBL" id="JAHXCT010000005">
    <property type="protein sequence ID" value="MBW4769623.1"/>
    <property type="molecule type" value="Genomic_DNA"/>
</dbReference>
<evidence type="ECO:0000256" key="1">
    <source>
        <dbReference type="ARBA" id="ARBA00007274"/>
    </source>
</evidence>
<dbReference type="InterPro" id="IPR001451">
    <property type="entry name" value="Hexapep"/>
</dbReference>
<dbReference type="PANTHER" id="PTHR23416">
    <property type="entry name" value="SIALIC ACID SYNTHASE-RELATED"/>
    <property type="match status" value="1"/>
</dbReference>
<comment type="caution">
    <text evidence="3">The sequence shown here is derived from an EMBL/GenBank/DDBJ whole genome shotgun (WGS) entry which is preliminary data.</text>
</comment>
<reference evidence="3 4" key="1">
    <citation type="submission" date="2021-07" db="EMBL/GenBank/DDBJ databases">
        <title>Genomic diversity and antimicrobial resistance of Prevotella spp. isolated from chronic lung disease airways.</title>
        <authorList>
            <person name="Webb K.A."/>
            <person name="Olagoke O.S."/>
            <person name="Baird T."/>
            <person name="Neill J."/>
            <person name="Pham A."/>
            <person name="Wells T.J."/>
            <person name="Ramsay K.A."/>
            <person name="Bell S.C."/>
            <person name="Sarovich D.S."/>
            <person name="Price E.P."/>
        </authorList>
    </citation>
    <scope>NUCLEOTIDE SEQUENCE [LARGE SCALE GENOMIC DNA]</scope>
    <source>
        <strain evidence="3 4">SCHI0011.S.12</strain>
    </source>
</reference>
<evidence type="ECO:0000256" key="2">
    <source>
        <dbReference type="ARBA" id="ARBA00022679"/>
    </source>
</evidence>
<organism evidence="3 4">
    <name type="scientific">Hoylesella nanceiensis</name>
    <dbReference type="NCBI Taxonomy" id="425941"/>
    <lineage>
        <taxon>Bacteria</taxon>
        <taxon>Pseudomonadati</taxon>
        <taxon>Bacteroidota</taxon>
        <taxon>Bacteroidia</taxon>
        <taxon>Bacteroidales</taxon>
        <taxon>Prevotellaceae</taxon>
        <taxon>Hoylesella</taxon>
    </lineage>
</organism>
<keyword evidence="4" id="KW-1185">Reference proteome</keyword>
<evidence type="ECO:0000313" key="4">
    <source>
        <dbReference type="Proteomes" id="UP000788426"/>
    </source>
</evidence>
<dbReference type="Pfam" id="PF00132">
    <property type="entry name" value="Hexapep"/>
    <property type="match status" value="1"/>
</dbReference>
<accession>A0ABS6YFY0</accession>
<dbReference type="CDD" id="cd03357">
    <property type="entry name" value="LbH_MAT_GAT"/>
    <property type="match status" value="1"/>
</dbReference>
<gene>
    <name evidence="3" type="ORF">KZO38_07595</name>
</gene>
<dbReference type="Proteomes" id="UP000788426">
    <property type="component" value="Unassembled WGS sequence"/>
</dbReference>
<name>A0ABS6YFY0_9BACT</name>
<keyword evidence="2" id="KW-0808">Transferase</keyword>
<comment type="similarity">
    <text evidence="1">Belongs to the transferase hexapeptide repeat family.</text>
</comment>
<proteinExistence type="inferred from homology"/>